<reference evidence="2 3" key="1">
    <citation type="submission" date="2017-05" db="EMBL/GenBank/DDBJ databases">
        <title>Vagococcus spp. assemblies.</title>
        <authorList>
            <person name="Gulvik C.A."/>
        </authorList>
    </citation>
    <scope>NUCLEOTIDE SEQUENCE [LARGE SCALE GENOMIC DNA]</scope>
    <source>
        <strain evidence="2 3">CCUG 51432</strain>
    </source>
</reference>
<evidence type="ECO:0000313" key="3">
    <source>
        <dbReference type="Proteomes" id="UP000287605"/>
    </source>
</evidence>
<comment type="caution">
    <text evidence="2">The sequence shown here is derived from an EMBL/GenBank/DDBJ whole genome shotgun (WGS) entry which is preliminary data.</text>
</comment>
<feature type="coiled-coil region" evidence="1">
    <location>
        <begin position="33"/>
        <end position="70"/>
    </location>
</feature>
<dbReference type="EMBL" id="NGKA01000008">
    <property type="protein sequence ID" value="RSU12320.1"/>
    <property type="molecule type" value="Genomic_DNA"/>
</dbReference>
<name>A0A430AW84_9ENTE</name>
<gene>
    <name evidence="2" type="ORF">CBF29_06880</name>
</gene>
<evidence type="ECO:0000313" key="2">
    <source>
        <dbReference type="EMBL" id="RSU12320.1"/>
    </source>
</evidence>
<keyword evidence="1" id="KW-0175">Coiled coil</keyword>
<evidence type="ECO:0000256" key="1">
    <source>
        <dbReference type="SAM" id="Coils"/>
    </source>
</evidence>
<dbReference type="RefSeq" id="WP_126808826.1">
    <property type="nucleotide sequence ID" value="NZ_NGKA01000008.1"/>
</dbReference>
<dbReference type="Proteomes" id="UP000287605">
    <property type="component" value="Unassembled WGS sequence"/>
</dbReference>
<protein>
    <submittedName>
        <fullName evidence="2">Uncharacterized protein</fullName>
    </submittedName>
</protein>
<proteinExistence type="predicted"/>
<organism evidence="2 3">
    <name type="scientific">Vagococcus elongatus</name>
    <dbReference type="NCBI Taxonomy" id="180344"/>
    <lineage>
        <taxon>Bacteria</taxon>
        <taxon>Bacillati</taxon>
        <taxon>Bacillota</taxon>
        <taxon>Bacilli</taxon>
        <taxon>Lactobacillales</taxon>
        <taxon>Enterococcaceae</taxon>
        <taxon>Vagococcus</taxon>
    </lineage>
</organism>
<keyword evidence="3" id="KW-1185">Reference proteome</keyword>
<sequence length="77" mass="8579">MKKTQKAILKAQEAVRAEKSAMLETVKNVDGSIAAHDIALEEIESEIKGLEELRAESLKAKREAIEYRNKLAEIIGE</sequence>
<dbReference type="AlphaFoldDB" id="A0A430AW84"/>
<accession>A0A430AW84</accession>